<evidence type="ECO:0000313" key="3">
    <source>
        <dbReference type="Proteomes" id="UP000520767"/>
    </source>
</evidence>
<dbReference type="GO" id="GO:0003677">
    <property type="term" value="F:DNA binding"/>
    <property type="evidence" value="ECO:0007669"/>
    <property type="project" value="InterPro"/>
</dbReference>
<evidence type="ECO:0000256" key="1">
    <source>
        <dbReference type="SAM" id="MobiDB-lite"/>
    </source>
</evidence>
<accession>A0A7W7VBC4</accession>
<evidence type="ECO:0008006" key="4">
    <source>
        <dbReference type="Google" id="ProtNLM"/>
    </source>
</evidence>
<dbReference type="InterPro" id="IPR004401">
    <property type="entry name" value="YbaB/EbfC"/>
</dbReference>
<name>A0A7W7VBC4_9PSEU</name>
<dbReference type="AlphaFoldDB" id="A0A7W7VBC4"/>
<dbReference type="Gene3D" id="3.30.1310.10">
    <property type="entry name" value="Nucleoid-associated protein YbaB-like domain"/>
    <property type="match status" value="1"/>
</dbReference>
<dbReference type="Proteomes" id="UP000520767">
    <property type="component" value="Unassembled WGS sequence"/>
</dbReference>
<comment type="caution">
    <text evidence="2">The sequence shown here is derived from an EMBL/GenBank/DDBJ whole genome shotgun (WGS) entry which is preliminary data.</text>
</comment>
<gene>
    <name evidence="2" type="ORF">FHR82_000064</name>
</gene>
<protein>
    <recommendedName>
        <fullName evidence="4">YbaB/EbfC DNA-binding family protein</fullName>
    </recommendedName>
</protein>
<dbReference type="SUPFAM" id="SSF82607">
    <property type="entry name" value="YbaB-like"/>
    <property type="match status" value="1"/>
</dbReference>
<keyword evidence="3" id="KW-1185">Reference proteome</keyword>
<evidence type="ECO:0000313" key="2">
    <source>
        <dbReference type="EMBL" id="MBB4903854.1"/>
    </source>
</evidence>
<dbReference type="InterPro" id="IPR036894">
    <property type="entry name" value="YbaB-like_sf"/>
</dbReference>
<proteinExistence type="predicted"/>
<feature type="compositionally biased region" description="Acidic residues" evidence="1">
    <location>
        <begin position="114"/>
        <end position="125"/>
    </location>
</feature>
<sequence length="136" mass="14422">MEIDIDHELAALDRKVAQADEQARTQVARVGRVTGKASSPDGGIEVVVAPGGLLTGLRLSPAAVSGDMETLARNITSLVDRATRRAGSNMHKTLSPVLGERGEKHLESLGYVPVDDEEDAAEGDFSDPLKHLGGRR</sequence>
<organism evidence="2 3">
    <name type="scientific">Actinophytocola algeriensis</name>
    <dbReference type="NCBI Taxonomy" id="1768010"/>
    <lineage>
        <taxon>Bacteria</taxon>
        <taxon>Bacillati</taxon>
        <taxon>Actinomycetota</taxon>
        <taxon>Actinomycetes</taxon>
        <taxon>Pseudonocardiales</taxon>
        <taxon>Pseudonocardiaceae</taxon>
    </lineage>
</organism>
<dbReference type="Pfam" id="PF02575">
    <property type="entry name" value="YbaB_DNA_bd"/>
    <property type="match status" value="1"/>
</dbReference>
<feature type="region of interest" description="Disordered" evidence="1">
    <location>
        <begin position="114"/>
        <end position="136"/>
    </location>
</feature>
<dbReference type="EMBL" id="JACHJQ010000001">
    <property type="protein sequence ID" value="MBB4903854.1"/>
    <property type="molecule type" value="Genomic_DNA"/>
</dbReference>
<dbReference type="RefSeq" id="WP_184808183.1">
    <property type="nucleotide sequence ID" value="NZ_JACHJQ010000001.1"/>
</dbReference>
<reference evidence="2 3" key="1">
    <citation type="submission" date="2020-08" db="EMBL/GenBank/DDBJ databases">
        <title>Genomic Encyclopedia of Type Strains, Phase III (KMG-III): the genomes of soil and plant-associated and newly described type strains.</title>
        <authorList>
            <person name="Whitman W."/>
        </authorList>
    </citation>
    <scope>NUCLEOTIDE SEQUENCE [LARGE SCALE GENOMIC DNA]</scope>
    <source>
        <strain evidence="2 3">CECT 8960</strain>
    </source>
</reference>